<proteinExistence type="predicted"/>
<dbReference type="EMBL" id="CAJNOC010007995">
    <property type="protein sequence ID" value="CAF1108227.1"/>
    <property type="molecule type" value="Genomic_DNA"/>
</dbReference>
<evidence type="ECO:0000313" key="2">
    <source>
        <dbReference type="Proteomes" id="UP000663879"/>
    </source>
</evidence>
<dbReference type="OrthoDB" id="71500at2759"/>
<protein>
    <submittedName>
        <fullName evidence="1">Uncharacterized protein</fullName>
    </submittedName>
</protein>
<organism evidence="1 2">
    <name type="scientific">Brachionus calyciflorus</name>
    <dbReference type="NCBI Taxonomy" id="104777"/>
    <lineage>
        <taxon>Eukaryota</taxon>
        <taxon>Metazoa</taxon>
        <taxon>Spiralia</taxon>
        <taxon>Gnathifera</taxon>
        <taxon>Rotifera</taxon>
        <taxon>Eurotatoria</taxon>
        <taxon>Monogononta</taxon>
        <taxon>Pseudotrocha</taxon>
        <taxon>Ploima</taxon>
        <taxon>Brachionidae</taxon>
        <taxon>Brachionus</taxon>
    </lineage>
</organism>
<reference evidence="1" key="1">
    <citation type="submission" date="2021-02" db="EMBL/GenBank/DDBJ databases">
        <authorList>
            <person name="Nowell W R."/>
        </authorList>
    </citation>
    <scope>NUCLEOTIDE SEQUENCE</scope>
    <source>
        <strain evidence="1">Ploen Becks lab</strain>
    </source>
</reference>
<comment type="caution">
    <text evidence="1">The sequence shown here is derived from an EMBL/GenBank/DDBJ whole genome shotgun (WGS) entry which is preliminary data.</text>
</comment>
<dbReference type="PANTHER" id="PTHR31434">
    <property type="entry name" value="S PHASE CYCLIN A-ASSOCIATED PROTEIN IN THE ENDOPLASMIC RETICULUM"/>
    <property type="match status" value="1"/>
</dbReference>
<evidence type="ECO:0000313" key="1">
    <source>
        <dbReference type="EMBL" id="CAF1108227.1"/>
    </source>
</evidence>
<dbReference type="Proteomes" id="UP000663879">
    <property type="component" value="Unassembled WGS sequence"/>
</dbReference>
<keyword evidence="2" id="KW-1185">Reference proteome</keyword>
<dbReference type="AlphaFoldDB" id="A0A814PN91"/>
<sequence>MIVLDLSMVQTLLGEESLSLQLRHISSYLIWYFKANNCEELLHEVILLVGYFTVLNSDNQLKIELGTPPTILQQLCNLSFNYFSDRRLISVLFPTLICCCYNNEKNKSVLTNELSPDMLVNFIQETCDKKDDKKEVLFLEEKFDFERRFPSKLWQSAINYFA</sequence>
<accession>A0A814PN91</accession>
<gene>
    <name evidence="1" type="ORF">OXX778_LOCUS21496</name>
</gene>
<dbReference type="PANTHER" id="PTHR31434:SF2">
    <property type="entry name" value="S PHASE CYCLIN A-ASSOCIATED PROTEIN IN THE ENDOPLASMIC RETICULUM"/>
    <property type="match status" value="1"/>
</dbReference>
<name>A0A814PN91_9BILA</name>